<keyword evidence="2" id="KW-1185">Reference proteome</keyword>
<accession>A0A9P7C7M7</accession>
<evidence type="ECO:0000313" key="1">
    <source>
        <dbReference type="EMBL" id="KAG1539066.1"/>
    </source>
</evidence>
<protein>
    <submittedName>
        <fullName evidence="1">Uncharacterized protein</fullName>
    </submittedName>
</protein>
<comment type="caution">
    <text evidence="1">The sequence shown here is derived from an EMBL/GenBank/DDBJ whole genome shotgun (WGS) entry which is preliminary data.</text>
</comment>
<name>A0A9P7C7M7_9FUNG</name>
<evidence type="ECO:0000313" key="2">
    <source>
        <dbReference type="Proteomes" id="UP000740926"/>
    </source>
</evidence>
<organism evidence="1 2">
    <name type="scientific">Rhizopus delemar</name>
    <dbReference type="NCBI Taxonomy" id="936053"/>
    <lineage>
        <taxon>Eukaryota</taxon>
        <taxon>Fungi</taxon>
        <taxon>Fungi incertae sedis</taxon>
        <taxon>Mucoromycota</taxon>
        <taxon>Mucoromycotina</taxon>
        <taxon>Mucoromycetes</taxon>
        <taxon>Mucorales</taxon>
        <taxon>Mucorineae</taxon>
        <taxon>Rhizopodaceae</taxon>
        <taxon>Rhizopus</taxon>
    </lineage>
</organism>
<sequence length="186" mass="20158">MELWRTSELRVLRQMEGRDAMTVAAALGRSPRAVQDMARCQGMPVPRQPHGRYWPATTKRRARQLRASGNTVNQISAALGMPAPKEVTMAAEALSAALDGLKKAESDYAKVKGLGEQQGYSVHVNGVAISVAVMDGSYQGALVRGREMIHLGALKALQGLIDYWKYEVAGRRAALRQIATDLAEAA</sequence>
<gene>
    <name evidence="1" type="ORF">G6F50_014566</name>
</gene>
<reference evidence="1 2" key="1">
    <citation type="journal article" date="2020" name="Microb. Genom.">
        <title>Genetic diversity of clinical and environmental Mucorales isolates obtained from an investigation of mucormycosis cases among solid organ transplant recipients.</title>
        <authorList>
            <person name="Nguyen M.H."/>
            <person name="Kaul D."/>
            <person name="Muto C."/>
            <person name="Cheng S.J."/>
            <person name="Richter R.A."/>
            <person name="Bruno V.M."/>
            <person name="Liu G."/>
            <person name="Beyhan S."/>
            <person name="Sundermann A.J."/>
            <person name="Mounaud S."/>
            <person name="Pasculle A.W."/>
            <person name="Nierman W.C."/>
            <person name="Driscoll E."/>
            <person name="Cumbie R."/>
            <person name="Clancy C.J."/>
            <person name="Dupont C.L."/>
        </authorList>
    </citation>
    <scope>NUCLEOTIDE SEQUENCE [LARGE SCALE GENOMIC DNA]</scope>
    <source>
        <strain evidence="1 2">GL24</strain>
    </source>
</reference>
<dbReference type="AlphaFoldDB" id="A0A9P7C7M7"/>
<proteinExistence type="predicted"/>
<dbReference type="Proteomes" id="UP000740926">
    <property type="component" value="Unassembled WGS sequence"/>
</dbReference>
<dbReference type="EMBL" id="JAANIU010007087">
    <property type="protein sequence ID" value="KAG1539066.1"/>
    <property type="molecule type" value="Genomic_DNA"/>
</dbReference>